<dbReference type="InterPro" id="IPR036412">
    <property type="entry name" value="HAD-like_sf"/>
</dbReference>
<feature type="region of interest" description="Disordered" evidence="17">
    <location>
        <begin position="1"/>
        <end position="35"/>
    </location>
</feature>
<evidence type="ECO:0000256" key="5">
    <source>
        <dbReference type="ARBA" id="ARBA00022723"/>
    </source>
</evidence>
<dbReference type="GO" id="GO:0140326">
    <property type="term" value="F:ATPase-coupled intramembrane lipid transporter activity"/>
    <property type="evidence" value="ECO:0007669"/>
    <property type="project" value="UniProtKB-EC"/>
</dbReference>
<dbReference type="KEGG" id="ngr:NAEGRDRAFT_71751"/>
<evidence type="ECO:0000256" key="15">
    <source>
        <dbReference type="PIRSR" id="PIRSR606539-3"/>
    </source>
</evidence>
<keyword evidence="21" id="KW-1185">Reference proteome</keyword>
<comment type="catalytic activity">
    <reaction evidence="12 16">
        <text>ATP + H2O + phospholipidSide 1 = ADP + phosphate + phospholipidSide 2.</text>
        <dbReference type="EC" id="7.6.2.1"/>
    </reaction>
</comment>
<dbReference type="SUPFAM" id="SSF56784">
    <property type="entry name" value="HAD-like"/>
    <property type="match status" value="1"/>
</dbReference>
<keyword evidence="9 16" id="KW-1278">Translocase</keyword>
<dbReference type="InterPro" id="IPR023298">
    <property type="entry name" value="ATPase_P-typ_TM_dom_sf"/>
</dbReference>
<feature type="domain" description="P-type ATPase A" evidence="18">
    <location>
        <begin position="110"/>
        <end position="153"/>
    </location>
</feature>
<evidence type="ECO:0000256" key="17">
    <source>
        <dbReference type="SAM" id="MobiDB-lite"/>
    </source>
</evidence>
<feature type="binding site" evidence="14">
    <location>
        <position position="739"/>
    </location>
    <ligand>
        <name>ATP</name>
        <dbReference type="ChEBI" id="CHEBI:30616"/>
    </ligand>
</feature>
<evidence type="ECO:0000256" key="3">
    <source>
        <dbReference type="ARBA" id="ARBA00008109"/>
    </source>
</evidence>
<comment type="similarity">
    <text evidence="3 16">Belongs to the cation transport ATPase (P-type) (TC 3.A.3) family. Type IV subfamily.</text>
</comment>
<name>D2VRY8_NAEGR</name>
<keyword evidence="11 16" id="KW-0472">Membrane</keyword>
<evidence type="ECO:0000256" key="9">
    <source>
        <dbReference type="ARBA" id="ARBA00022967"/>
    </source>
</evidence>
<evidence type="ECO:0000313" key="20">
    <source>
        <dbReference type="EMBL" id="EFC40472.1"/>
    </source>
</evidence>
<evidence type="ECO:0000256" key="10">
    <source>
        <dbReference type="ARBA" id="ARBA00022989"/>
    </source>
</evidence>
<feature type="binding site" evidence="14">
    <location>
        <position position="427"/>
    </location>
    <ligand>
        <name>ATP</name>
        <dbReference type="ChEBI" id="CHEBI:30616"/>
    </ligand>
</feature>
<dbReference type="EMBL" id="GG738892">
    <property type="protein sequence ID" value="EFC40472.1"/>
    <property type="molecule type" value="Genomic_DNA"/>
</dbReference>
<feature type="binding site" evidence="15">
    <location>
        <position position="857"/>
    </location>
    <ligand>
        <name>Mg(2+)</name>
        <dbReference type="ChEBI" id="CHEBI:18420"/>
    </ligand>
</feature>
<feature type="binding site" evidence="14">
    <location>
        <position position="428"/>
    </location>
    <ligand>
        <name>ATP</name>
        <dbReference type="ChEBI" id="CHEBI:30616"/>
    </ligand>
</feature>
<dbReference type="SUPFAM" id="SSF81660">
    <property type="entry name" value="Metal cation-transporting ATPase, ATP-binding domain N"/>
    <property type="match status" value="1"/>
</dbReference>
<evidence type="ECO:0000256" key="6">
    <source>
        <dbReference type="ARBA" id="ARBA00022741"/>
    </source>
</evidence>
<proteinExistence type="inferred from homology"/>
<feature type="binding site" evidence="14">
    <location>
        <position position="426"/>
    </location>
    <ligand>
        <name>ATP</name>
        <dbReference type="ChEBI" id="CHEBI:30616"/>
    </ligand>
</feature>
<dbReference type="OrthoDB" id="377733at2759"/>
<evidence type="ECO:0000259" key="18">
    <source>
        <dbReference type="Pfam" id="PF00122"/>
    </source>
</evidence>
<feature type="binding site" evidence="14">
    <location>
        <position position="538"/>
    </location>
    <ligand>
        <name>ATP</name>
        <dbReference type="ChEBI" id="CHEBI:30616"/>
    </ligand>
</feature>
<dbReference type="PANTHER" id="PTHR24092">
    <property type="entry name" value="PROBABLE PHOSPHOLIPID-TRANSPORTING ATPASE"/>
    <property type="match status" value="1"/>
</dbReference>
<feature type="binding site" evidence="15">
    <location>
        <position position="853"/>
    </location>
    <ligand>
        <name>Mg(2+)</name>
        <dbReference type="ChEBI" id="CHEBI:18420"/>
    </ligand>
</feature>
<dbReference type="InterPro" id="IPR001757">
    <property type="entry name" value="P_typ_ATPase"/>
</dbReference>
<dbReference type="InterPro" id="IPR018303">
    <property type="entry name" value="ATPase_P-typ_P_site"/>
</dbReference>
<feature type="transmembrane region" description="Helical" evidence="16">
    <location>
        <begin position="1032"/>
        <end position="1053"/>
    </location>
</feature>
<evidence type="ECO:0000259" key="19">
    <source>
        <dbReference type="Pfam" id="PF16212"/>
    </source>
</evidence>
<dbReference type="AlphaFoldDB" id="D2VRY8"/>
<evidence type="ECO:0000256" key="14">
    <source>
        <dbReference type="PIRSR" id="PIRSR606539-2"/>
    </source>
</evidence>
<feature type="transmembrane region" description="Helical" evidence="16">
    <location>
        <begin position="915"/>
        <end position="934"/>
    </location>
</feature>
<feature type="transmembrane region" description="Helical" evidence="16">
    <location>
        <begin position="946"/>
        <end position="963"/>
    </location>
</feature>
<feature type="domain" description="P-type ATPase C-terminal" evidence="19">
    <location>
        <begin position="881"/>
        <end position="1136"/>
    </location>
</feature>
<dbReference type="VEuPathDB" id="AmoebaDB:NAEGRDRAFT_71751"/>
<dbReference type="PANTHER" id="PTHR24092:SF150">
    <property type="entry name" value="PHOSPHOLIPID-TRANSPORTING ATPASE"/>
    <property type="match status" value="1"/>
</dbReference>
<dbReference type="SUPFAM" id="SSF81665">
    <property type="entry name" value="Calcium ATPase, transmembrane domain M"/>
    <property type="match status" value="1"/>
</dbReference>
<dbReference type="InterPro" id="IPR006539">
    <property type="entry name" value="P-type_ATPase_IV"/>
</dbReference>
<feature type="binding site" evidence="14">
    <location>
        <position position="827"/>
    </location>
    <ligand>
        <name>ATP</name>
        <dbReference type="ChEBI" id="CHEBI:30616"/>
    </ligand>
</feature>
<dbReference type="NCBIfam" id="TIGR01652">
    <property type="entry name" value="ATPase-Plipid"/>
    <property type="match status" value="1"/>
</dbReference>
<dbReference type="Gene3D" id="3.40.50.1000">
    <property type="entry name" value="HAD superfamily/HAD-like"/>
    <property type="match status" value="2"/>
</dbReference>
<feature type="binding site" evidence="14">
    <location>
        <position position="740"/>
    </location>
    <ligand>
        <name>ATP</name>
        <dbReference type="ChEBI" id="CHEBI:30616"/>
    </ligand>
</feature>
<feature type="binding site" evidence="14">
    <location>
        <position position="856"/>
    </location>
    <ligand>
        <name>ATP</name>
        <dbReference type="ChEBI" id="CHEBI:30616"/>
    </ligand>
</feature>
<dbReference type="OMA" id="NFIERDC"/>
<dbReference type="InterPro" id="IPR044492">
    <property type="entry name" value="P_typ_ATPase_HD_dom"/>
</dbReference>
<feature type="transmembrane region" description="Helical" evidence="16">
    <location>
        <begin position="1103"/>
        <end position="1123"/>
    </location>
</feature>
<evidence type="ECO:0000256" key="2">
    <source>
        <dbReference type="ARBA" id="ARBA00004308"/>
    </source>
</evidence>
<dbReference type="PROSITE" id="PS00154">
    <property type="entry name" value="ATPASE_E1_E2"/>
    <property type="match status" value="1"/>
</dbReference>
<dbReference type="InParanoid" id="D2VRY8"/>
<dbReference type="InterPro" id="IPR059000">
    <property type="entry name" value="ATPase_P-type_domA"/>
</dbReference>
<dbReference type="SFLD" id="SFLDG00002">
    <property type="entry name" value="C1.7:_P-type_atpase_like"/>
    <property type="match status" value="1"/>
</dbReference>
<dbReference type="NCBIfam" id="TIGR01494">
    <property type="entry name" value="ATPase_P-type"/>
    <property type="match status" value="1"/>
</dbReference>
<protein>
    <recommendedName>
        <fullName evidence="16">Phospholipid-transporting ATPase</fullName>
        <ecNumber evidence="16">7.6.2.1</ecNumber>
    </recommendedName>
</protein>
<feature type="binding site" evidence="14">
    <location>
        <position position="833"/>
    </location>
    <ligand>
        <name>ATP</name>
        <dbReference type="ChEBI" id="CHEBI:30616"/>
    </ligand>
</feature>
<feature type="transmembrane region" description="Helical" evidence="16">
    <location>
        <begin position="343"/>
        <end position="370"/>
    </location>
</feature>
<accession>D2VRY8</accession>
<dbReference type="Pfam" id="PF13246">
    <property type="entry name" value="Cation_ATPase"/>
    <property type="match status" value="1"/>
</dbReference>
<dbReference type="Pfam" id="PF16212">
    <property type="entry name" value="PhoLip_ATPase_C"/>
    <property type="match status" value="1"/>
</dbReference>
<feature type="transmembrane region" description="Helical" evidence="16">
    <location>
        <begin position="996"/>
        <end position="1017"/>
    </location>
</feature>
<keyword evidence="5 15" id="KW-0479">Metal-binding</keyword>
<dbReference type="GO" id="GO:0016887">
    <property type="term" value="F:ATP hydrolysis activity"/>
    <property type="evidence" value="ECO:0007669"/>
    <property type="project" value="InterPro"/>
</dbReference>
<evidence type="ECO:0000256" key="13">
    <source>
        <dbReference type="PIRSR" id="PIRSR606539-1"/>
    </source>
</evidence>
<sequence>MTTSTQPFTHGSSSPSTSSTTVLPITDVGGGGVDSSSRVELMKDEHYQRMEKKEHDEDGYRVFFGDRQLNMKQVRRGWFGMKRKRFSDNSVSTTKGGEDILRYLNDRKVNRKMTNVLVEDKVVPIHTSKVRVGDIVRVECDETIPADMILLGSCHCEEESDGRVSLSSNCKIETANLDGETNLKTRFGILNETVQMPSNQTKENVIINTLLQIKGSVDCELPSENLHSFKASALLKYSQNESQSRLIPINQQHLLLKGTILKATEYVYGLVIYCGKDTKMMRNMQKGRVKFTSVNFTMNIMIGILFVIMCCLCIAFAGVSSYFEFTLAKISSYTGKSTLNVSNAASVVLSMMTFFILFNSLIPISLFVTLEFVRMFQAWLVNMDNEMAVYDADPHDPVSRKTLISASSLSSELLPDLATVDIIFSDKTGTLTENSMIFNKICFGTNYVHDDKVNNGQLNTLIQQSLKETTDQAQTNDSKNENTFGEDELFQSLNTMLLLSLCHNVDVRASDDSQSSSVELLENVEETRPYYEGASVDEVALVNGAFNNGFKLKFYSEKKTIVSIFGIDYTFERLCEIPFTPERKRMSTIFKIPKEFLQAFPIYRRKTGLENEESLVVCFTKGADSFLFPYIEENQSNSALKGKLEQHILEFAKDGLRTLLLAYKFIPNQNIVDEFVIKYNELKSKQEVQQELLDTLENEMERNLQISGATGIEDSLQEKVPETVKFFLDAGLQLWMLTGDKTETAINIAGMSNFIGKETRLIYLNGEEFKSDQCMEQLQIKQKEIGEETDVALVIDGLALSYCVENNEKQDLFFEIVKKCKTVICCRATPKQKSLLVGIAQRKLKKKGLAIGDGANDVPMIQKAKIGVGIIGKEGSQAKLNSDFAIPRFHMLRKLLAVHGRYSFKRCAKHIFYSFYKNISVTCLQIYFTFYTMYSGQTLVDANNLSWWNLFFTILNTFIYGWFDKDIRESKLLDEKLGPKLYASLKKENIFNLYMFTRWIGSGIVHSLIIFMVVIYGTEGSIFGNGQDSDSLWLKSVLATSCMICVVNFKCYLEMEDFTIINHVCMFLSFVIFYGYNILLTAYPKTIGVVMTDTYLFGAWDGGIRSAIFWFVHIFGIVVPLSLDLAGHGFKVLFWPDEYQKVKLMKLPEPKV</sequence>
<keyword evidence="7 14" id="KW-0067">ATP-binding</keyword>
<organism evidence="21">
    <name type="scientific">Naegleria gruberi</name>
    <name type="common">Amoeba</name>
    <dbReference type="NCBI Taxonomy" id="5762"/>
    <lineage>
        <taxon>Eukaryota</taxon>
        <taxon>Discoba</taxon>
        <taxon>Heterolobosea</taxon>
        <taxon>Tetramitia</taxon>
        <taxon>Eutetramitia</taxon>
        <taxon>Vahlkampfiidae</taxon>
        <taxon>Naegleria</taxon>
    </lineage>
</organism>
<dbReference type="GO" id="GO:0045332">
    <property type="term" value="P:phospholipid translocation"/>
    <property type="evidence" value="ECO:0007669"/>
    <property type="project" value="TreeGrafter"/>
</dbReference>
<dbReference type="PRINTS" id="PR00119">
    <property type="entry name" value="CATATPASE"/>
</dbReference>
<evidence type="ECO:0000313" key="21">
    <source>
        <dbReference type="Proteomes" id="UP000006671"/>
    </source>
</evidence>
<dbReference type="InterPro" id="IPR023299">
    <property type="entry name" value="ATPase_P-typ_cyto_dom_N"/>
</dbReference>
<dbReference type="GO" id="GO:0005886">
    <property type="term" value="C:plasma membrane"/>
    <property type="evidence" value="ECO:0007669"/>
    <property type="project" value="TreeGrafter"/>
</dbReference>
<feature type="binding site" evidence="14">
    <location>
        <position position="738"/>
    </location>
    <ligand>
        <name>ATP</name>
        <dbReference type="ChEBI" id="CHEBI:30616"/>
    </ligand>
</feature>
<dbReference type="GeneID" id="8854438"/>
<feature type="compositionally biased region" description="Low complexity" evidence="17">
    <location>
        <begin position="12"/>
        <end position="21"/>
    </location>
</feature>
<dbReference type="Gene3D" id="2.70.150.10">
    <property type="entry name" value="Calcium-transporting ATPase, cytoplasmic transduction domain A"/>
    <property type="match status" value="1"/>
</dbReference>
<feature type="transmembrane region" description="Helical" evidence="16">
    <location>
        <begin position="296"/>
        <end position="323"/>
    </location>
</feature>
<dbReference type="STRING" id="5762.D2VRY8"/>
<dbReference type="GO" id="GO:0005524">
    <property type="term" value="F:ATP binding"/>
    <property type="evidence" value="ECO:0007669"/>
    <property type="project" value="UniProtKB-UniRule"/>
</dbReference>
<feature type="binding site" evidence="15">
    <location>
        <position position="426"/>
    </location>
    <ligand>
        <name>Mg(2+)</name>
        <dbReference type="ChEBI" id="CHEBI:18420"/>
    </ligand>
</feature>
<comment type="cofactor">
    <cofactor evidence="15">
        <name>Mg(2+)</name>
        <dbReference type="ChEBI" id="CHEBI:18420"/>
    </cofactor>
</comment>
<dbReference type="GO" id="GO:0000287">
    <property type="term" value="F:magnesium ion binding"/>
    <property type="evidence" value="ECO:0007669"/>
    <property type="project" value="UniProtKB-UniRule"/>
</dbReference>
<dbReference type="InterPro" id="IPR032630">
    <property type="entry name" value="P_typ_ATPase_c"/>
</dbReference>
<feature type="binding site" evidence="14">
    <location>
        <position position="657"/>
    </location>
    <ligand>
        <name>ATP</name>
        <dbReference type="ChEBI" id="CHEBI:30616"/>
    </ligand>
</feature>
<reference evidence="20 21" key="1">
    <citation type="journal article" date="2010" name="Cell">
        <title>The genome of Naegleria gruberi illuminates early eukaryotic versatility.</title>
        <authorList>
            <person name="Fritz-Laylin L.K."/>
            <person name="Prochnik S.E."/>
            <person name="Ginger M.L."/>
            <person name="Dacks J.B."/>
            <person name="Carpenter M.L."/>
            <person name="Field M.C."/>
            <person name="Kuo A."/>
            <person name="Paredez A."/>
            <person name="Chapman J."/>
            <person name="Pham J."/>
            <person name="Shu S."/>
            <person name="Neupane R."/>
            <person name="Cipriano M."/>
            <person name="Mancuso J."/>
            <person name="Tu H."/>
            <person name="Salamov A."/>
            <person name="Lindquist E."/>
            <person name="Shapiro H."/>
            <person name="Lucas S."/>
            <person name="Grigoriev I.V."/>
            <person name="Cande W.Z."/>
            <person name="Fulton C."/>
            <person name="Rokhsar D.S."/>
            <person name="Dawson S.C."/>
        </authorList>
    </citation>
    <scope>NUCLEOTIDE SEQUENCE [LARGE SCALE GENOMIC DNA]</scope>
    <source>
        <strain evidence="20 21">NEG-M</strain>
    </source>
</reference>
<dbReference type="RefSeq" id="XP_002673216.1">
    <property type="nucleotide sequence ID" value="XM_002673170.1"/>
</dbReference>
<evidence type="ECO:0000256" key="12">
    <source>
        <dbReference type="ARBA" id="ARBA00034036"/>
    </source>
</evidence>
<gene>
    <name evidence="20" type="ORF">NAEGRDRAFT_71751</name>
</gene>
<dbReference type="Gene3D" id="3.40.1110.10">
    <property type="entry name" value="Calcium-transporting ATPase, cytoplasmic domain N"/>
    <property type="match status" value="2"/>
</dbReference>
<evidence type="ECO:0000256" key="4">
    <source>
        <dbReference type="ARBA" id="ARBA00022692"/>
    </source>
</evidence>
<dbReference type="EC" id="7.6.2.1" evidence="16"/>
<keyword evidence="6 14" id="KW-0547">Nucleotide-binding</keyword>
<dbReference type="eggNOG" id="KOG0206">
    <property type="taxonomic scope" value="Eukaryota"/>
</dbReference>
<evidence type="ECO:0000256" key="1">
    <source>
        <dbReference type="ARBA" id="ARBA00004141"/>
    </source>
</evidence>
<keyword evidence="8 15" id="KW-0460">Magnesium</keyword>
<feature type="binding site" evidence="15">
    <location>
        <position position="428"/>
    </location>
    <ligand>
        <name>Mg(2+)</name>
        <dbReference type="ChEBI" id="CHEBI:18420"/>
    </ligand>
</feature>
<evidence type="ECO:0000256" key="8">
    <source>
        <dbReference type="ARBA" id="ARBA00022842"/>
    </source>
</evidence>
<feature type="compositionally biased region" description="Polar residues" evidence="17">
    <location>
        <begin position="1"/>
        <end position="11"/>
    </location>
</feature>
<comment type="subcellular location">
    <subcellularLocation>
        <location evidence="2">Endomembrane system</location>
    </subcellularLocation>
    <subcellularLocation>
        <location evidence="1 16">Membrane</location>
        <topology evidence="1 16">Multi-pass membrane protein</topology>
    </subcellularLocation>
</comment>
<dbReference type="FunFam" id="3.40.50.1000:FF:000014">
    <property type="entry name" value="Phospholipid-transporting ATPase"/>
    <property type="match status" value="1"/>
</dbReference>
<dbReference type="SFLD" id="SFLDS00003">
    <property type="entry name" value="Haloacid_Dehalogenase"/>
    <property type="match status" value="1"/>
</dbReference>
<evidence type="ECO:0000256" key="11">
    <source>
        <dbReference type="ARBA" id="ARBA00023136"/>
    </source>
</evidence>
<feature type="transmembrane region" description="Helical" evidence="16">
    <location>
        <begin position="254"/>
        <end position="275"/>
    </location>
</feature>
<feature type="binding site" evidence="14">
    <location>
        <position position="857"/>
    </location>
    <ligand>
        <name>ATP</name>
        <dbReference type="ChEBI" id="CHEBI:30616"/>
    </ligand>
</feature>
<dbReference type="Proteomes" id="UP000006671">
    <property type="component" value="Unassembled WGS sequence"/>
</dbReference>
<feature type="active site" description="4-aspartylphosphate intermediate" evidence="13">
    <location>
        <position position="426"/>
    </location>
</feature>
<keyword evidence="4 16" id="KW-0812">Transmembrane</keyword>
<keyword evidence="10 16" id="KW-1133">Transmembrane helix</keyword>
<dbReference type="InterPro" id="IPR023214">
    <property type="entry name" value="HAD_sf"/>
</dbReference>
<evidence type="ECO:0000256" key="7">
    <source>
        <dbReference type="ARBA" id="ARBA00022840"/>
    </source>
</evidence>
<feature type="transmembrane region" description="Helical" evidence="16">
    <location>
        <begin position="1060"/>
        <end position="1083"/>
    </location>
</feature>
<feature type="binding site" evidence="14">
    <location>
        <position position="579"/>
    </location>
    <ligand>
        <name>ATP</name>
        <dbReference type="ChEBI" id="CHEBI:30616"/>
    </ligand>
</feature>
<feature type="binding site" evidence="14">
    <location>
        <position position="621"/>
    </location>
    <ligand>
        <name>ATP</name>
        <dbReference type="ChEBI" id="CHEBI:30616"/>
    </ligand>
</feature>
<dbReference type="Pfam" id="PF00122">
    <property type="entry name" value="E1-E2_ATPase"/>
    <property type="match status" value="1"/>
</dbReference>
<dbReference type="SUPFAM" id="SSF81653">
    <property type="entry name" value="Calcium ATPase, transduction domain A"/>
    <property type="match status" value="1"/>
</dbReference>
<dbReference type="InterPro" id="IPR008250">
    <property type="entry name" value="ATPase_P-typ_transduc_dom_A_sf"/>
</dbReference>
<evidence type="ECO:0000256" key="16">
    <source>
        <dbReference type="RuleBase" id="RU362033"/>
    </source>
</evidence>
<dbReference type="SFLD" id="SFLDF00027">
    <property type="entry name" value="p-type_atpase"/>
    <property type="match status" value="1"/>
</dbReference>